<comment type="caution">
    <text evidence="1">The sequence shown here is derived from an EMBL/GenBank/DDBJ whole genome shotgun (WGS) entry which is preliminary data.</text>
</comment>
<dbReference type="Proteomes" id="UP000001548">
    <property type="component" value="Unassembled WGS sequence"/>
</dbReference>
<proteinExistence type="predicted"/>
<dbReference type="RefSeq" id="XP_001708362.1">
    <property type="nucleotide sequence ID" value="XM_001708310.1"/>
</dbReference>
<dbReference type="HOGENOM" id="CLU_2532246_0_0_1"/>
<sequence length="84" mass="9418">MQTDNVQVLGGEQMQDIEADDIRMKVAPVNEARQAQLPNIQMASEQLQTSIGKVSIAYLSKFVVPYADAYEKMQPWTSKDIALM</sequence>
<gene>
    <name evidence="1" type="ORF">GL50803_0013775</name>
</gene>
<name>A8BAC7_GIAIC</name>
<dbReference type="OMA" id="GEQMQDI"/>
<evidence type="ECO:0000313" key="2">
    <source>
        <dbReference type="Proteomes" id="UP000001548"/>
    </source>
</evidence>
<accession>A8BAC7</accession>
<keyword evidence="2" id="KW-1185">Reference proteome</keyword>
<dbReference type="AlphaFoldDB" id="A8BAC7"/>
<dbReference type="GeneID" id="5701273"/>
<dbReference type="EMBL" id="AACB03000002">
    <property type="protein sequence ID" value="KAE8303532.1"/>
    <property type="molecule type" value="Genomic_DNA"/>
</dbReference>
<dbReference type="VEuPathDB" id="GiardiaDB:GL50803_13775"/>
<reference evidence="1 2" key="1">
    <citation type="journal article" date="2007" name="Science">
        <title>Genomic minimalism in the early diverging intestinal parasite Giardia lamblia.</title>
        <authorList>
            <person name="Morrison H.G."/>
            <person name="McArthur A.G."/>
            <person name="Gillin F.D."/>
            <person name="Aley S.B."/>
            <person name="Adam R.D."/>
            <person name="Olsen G.J."/>
            <person name="Best A.A."/>
            <person name="Cande W.Z."/>
            <person name="Chen F."/>
            <person name="Cipriano M.J."/>
            <person name="Davids B.J."/>
            <person name="Dawson S.C."/>
            <person name="Elmendorf H.G."/>
            <person name="Hehl A.B."/>
            <person name="Holder M.E."/>
            <person name="Huse S.M."/>
            <person name="Kim U.U."/>
            <person name="Lasek-Nesselquist E."/>
            <person name="Manning G."/>
            <person name="Nigam A."/>
            <person name="Nixon J.E."/>
            <person name="Palm D."/>
            <person name="Passamaneck N.E."/>
            <person name="Prabhu A."/>
            <person name="Reich C.I."/>
            <person name="Reiner D.S."/>
            <person name="Samuelson J."/>
            <person name="Svard S.G."/>
            <person name="Sogin M.L."/>
        </authorList>
    </citation>
    <scope>NUCLEOTIDE SEQUENCE [LARGE SCALE GENOMIC DNA]</scope>
    <source>
        <strain evidence="1 2">WB C6</strain>
    </source>
</reference>
<dbReference type="KEGG" id="gla:GL50803_0013775"/>
<organism evidence="1 2">
    <name type="scientific">Giardia intestinalis (strain ATCC 50803 / WB clone C6)</name>
    <name type="common">Giardia lamblia</name>
    <dbReference type="NCBI Taxonomy" id="184922"/>
    <lineage>
        <taxon>Eukaryota</taxon>
        <taxon>Metamonada</taxon>
        <taxon>Diplomonadida</taxon>
        <taxon>Hexamitidae</taxon>
        <taxon>Giardiinae</taxon>
        <taxon>Giardia</taxon>
    </lineage>
</organism>
<evidence type="ECO:0000313" key="1">
    <source>
        <dbReference type="EMBL" id="KAE8303532.1"/>
    </source>
</evidence>
<protein>
    <submittedName>
        <fullName evidence="1">Uncharacterized protein</fullName>
    </submittedName>
</protein>